<dbReference type="PANTHER" id="PTHR43798">
    <property type="entry name" value="MONOACYLGLYCEROL LIPASE"/>
    <property type="match status" value="1"/>
</dbReference>
<name>A0A1M5MMB1_9RHOB</name>
<dbReference type="AlphaFoldDB" id="A0A1M5MMB1"/>
<dbReference type="STRING" id="996342.SAMN05443551_0571"/>
<proteinExistence type="predicted"/>
<dbReference type="RefSeq" id="WP_072775987.1">
    <property type="nucleotide sequence ID" value="NZ_FQXC01000001.1"/>
</dbReference>
<organism evidence="2 3">
    <name type="scientific">Marivita hallyeonensis</name>
    <dbReference type="NCBI Taxonomy" id="996342"/>
    <lineage>
        <taxon>Bacteria</taxon>
        <taxon>Pseudomonadati</taxon>
        <taxon>Pseudomonadota</taxon>
        <taxon>Alphaproteobacteria</taxon>
        <taxon>Rhodobacterales</taxon>
        <taxon>Roseobacteraceae</taxon>
        <taxon>Marivita</taxon>
    </lineage>
</organism>
<dbReference type="PANTHER" id="PTHR43798:SF33">
    <property type="entry name" value="HYDROLASE, PUTATIVE (AFU_ORTHOLOGUE AFUA_2G14860)-RELATED"/>
    <property type="match status" value="1"/>
</dbReference>
<evidence type="ECO:0000259" key="1">
    <source>
        <dbReference type="Pfam" id="PF12697"/>
    </source>
</evidence>
<dbReference type="Gene3D" id="3.40.50.1820">
    <property type="entry name" value="alpha/beta hydrolase"/>
    <property type="match status" value="1"/>
</dbReference>
<reference evidence="2 3" key="1">
    <citation type="submission" date="2016-11" db="EMBL/GenBank/DDBJ databases">
        <authorList>
            <person name="Jaros S."/>
            <person name="Januszkiewicz K."/>
            <person name="Wedrychowicz H."/>
        </authorList>
    </citation>
    <scope>NUCLEOTIDE SEQUENCE [LARGE SCALE GENOMIC DNA]</scope>
    <source>
        <strain evidence="2 3">DSM 29431</strain>
    </source>
</reference>
<keyword evidence="3" id="KW-1185">Reference proteome</keyword>
<dbReference type="SUPFAM" id="SSF53474">
    <property type="entry name" value="alpha/beta-Hydrolases"/>
    <property type="match status" value="1"/>
</dbReference>
<dbReference type="InterPro" id="IPR050266">
    <property type="entry name" value="AB_hydrolase_sf"/>
</dbReference>
<accession>A0A1M5MMB1</accession>
<dbReference type="Proteomes" id="UP000184221">
    <property type="component" value="Unassembled WGS sequence"/>
</dbReference>
<dbReference type="PRINTS" id="PR00111">
    <property type="entry name" value="ABHYDROLASE"/>
</dbReference>
<feature type="domain" description="AB hydrolase-1" evidence="1">
    <location>
        <begin position="4"/>
        <end position="231"/>
    </location>
</feature>
<dbReference type="InterPro" id="IPR029058">
    <property type="entry name" value="AB_hydrolase_fold"/>
</dbReference>
<dbReference type="GO" id="GO:0016020">
    <property type="term" value="C:membrane"/>
    <property type="evidence" value="ECO:0007669"/>
    <property type="project" value="TreeGrafter"/>
</dbReference>
<dbReference type="Pfam" id="PF12697">
    <property type="entry name" value="Abhydrolase_6"/>
    <property type="match status" value="1"/>
</dbReference>
<evidence type="ECO:0000313" key="3">
    <source>
        <dbReference type="Proteomes" id="UP000184221"/>
    </source>
</evidence>
<sequence>MTPLVLVHGFMGGSRQWKGQKTAFEHAFDVVAVDLPGFGQNADVSAPERIRDYANWVLDHLDATGADRFHLLGHSMGGMIAQEIATVAPERVDRLVLYGTGAAGVLPGRFEPIQTSKSRAHSDGPKKTARRIAATWFLEGETAPAYEDCAAIAERSSLQAIFAGLDAMESWCGISELPRIRANTLVIWGDRDRTYGWNQIERLWTSIDRTSLAVIPNCAHAAHLEKPAIFNQILGDFLETDFAA</sequence>
<protein>
    <submittedName>
        <fullName evidence="2">Pimeloyl-ACP methyl ester carboxylesterase</fullName>
    </submittedName>
</protein>
<dbReference type="EMBL" id="FQXC01000001">
    <property type="protein sequence ID" value="SHG78376.1"/>
    <property type="molecule type" value="Genomic_DNA"/>
</dbReference>
<gene>
    <name evidence="2" type="ORF">SAMN05443551_0571</name>
</gene>
<dbReference type="InterPro" id="IPR000073">
    <property type="entry name" value="AB_hydrolase_1"/>
</dbReference>
<evidence type="ECO:0000313" key="2">
    <source>
        <dbReference type="EMBL" id="SHG78376.1"/>
    </source>
</evidence>
<dbReference type="OrthoDB" id="9804723at2"/>